<evidence type="ECO:0000256" key="3">
    <source>
        <dbReference type="ARBA" id="ARBA00022679"/>
    </source>
</evidence>
<evidence type="ECO:0000313" key="7">
    <source>
        <dbReference type="EMBL" id="BBN98941.1"/>
    </source>
</evidence>
<proteinExistence type="inferred from homology"/>
<keyword evidence="3 6" id="KW-0808">Transferase</keyword>
<organism evidence="7 8">
    <name type="scientific">Sporolactobacillus terrae</name>
    <dbReference type="NCBI Taxonomy" id="269673"/>
    <lineage>
        <taxon>Bacteria</taxon>
        <taxon>Bacillati</taxon>
        <taxon>Bacillota</taxon>
        <taxon>Bacilli</taxon>
        <taxon>Bacillales</taxon>
        <taxon>Sporolactobacillaceae</taxon>
        <taxon>Sporolactobacillus</taxon>
    </lineage>
</organism>
<dbReference type="RefSeq" id="WP_152080486.1">
    <property type="nucleotide sequence ID" value="NZ_AP021853.1"/>
</dbReference>
<dbReference type="PANTHER" id="PTHR43591:SF24">
    <property type="entry name" value="2-METHOXY-6-POLYPRENYL-1,4-BENZOQUINOL METHYLASE, MITOCHONDRIAL"/>
    <property type="match status" value="1"/>
</dbReference>
<dbReference type="PROSITE" id="PS01183">
    <property type="entry name" value="UBIE_1"/>
    <property type="match status" value="1"/>
</dbReference>
<dbReference type="NCBIfam" id="NF001244">
    <property type="entry name" value="PRK00216.1-5"/>
    <property type="match status" value="1"/>
</dbReference>
<evidence type="ECO:0000256" key="1">
    <source>
        <dbReference type="ARBA" id="ARBA00022428"/>
    </source>
</evidence>
<dbReference type="InterPro" id="IPR029063">
    <property type="entry name" value="SAM-dependent_MTases_sf"/>
</dbReference>
<comment type="function">
    <text evidence="5 6">Methyltransferase required for the conversion of demethylmenaquinol (DMKH2) to menaquinol (MKH2).</text>
</comment>
<dbReference type="EC" id="2.1.1.163" evidence="6"/>
<dbReference type="Proteomes" id="UP000326951">
    <property type="component" value="Chromosome"/>
</dbReference>
<dbReference type="EMBL" id="AP021853">
    <property type="protein sequence ID" value="BBN98941.1"/>
    <property type="molecule type" value="Genomic_DNA"/>
</dbReference>
<feature type="binding site" evidence="6">
    <location>
        <position position="59"/>
    </location>
    <ligand>
        <name>S-adenosyl-L-methionine</name>
        <dbReference type="ChEBI" id="CHEBI:59789"/>
    </ligand>
</feature>
<evidence type="ECO:0000256" key="5">
    <source>
        <dbReference type="ARBA" id="ARBA00059758"/>
    </source>
</evidence>
<comment type="catalytic activity">
    <reaction evidence="6">
        <text>a 2-demethylmenaquinol + S-adenosyl-L-methionine = a menaquinol + S-adenosyl-L-homocysteine + H(+)</text>
        <dbReference type="Rhea" id="RHEA:42640"/>
        <dbReference type="Rhea" id="RHEA-COMP:9539"/>
        <dbReference type="Rhea" id="RHEA-COMP:9563"/>
        <dbReference type="ChEBI" id="CHEBI:15378"/>
        <dbReference type="ChEBI" id="CHEBI:18151"/>
        <dbReference type="ChEBI" id="CHEBI:55437"/>
        <dbReference type="ChEBI" id="CHEBI:57856"/>
        <dbReference type="ChEBI" id="CHEBI:59789"/>
        <dbReference type="EC" id="2.1.1.163"/>
    </reaction>
</comment>
<accession>A0A5K7WW94</accession>
<feature type="binding site" evidence="6">
    <location>
        <begin position="107"/>
        <end position="108"/>
    </location>
    <ligand>
        <name>S-adenosyl-L-methionine</name>
        <dbReference type="ChEBI" id="CHEBI:59789"/>
    </ligand>
</feature>
<dbReference type="HAMAP" id="MF_01813">
    <property type="entry name" value="MenG_UbiE_methyltr"/>
    <property type="match status" value="1"/>
</dbReference>
<reference evidence="7 8" key="1">
    <citation type="submission" date="2019-09" db="EMBL/GenBank/DDBJ databases">
        <title>Complete genome sequence of Sporolactobacillus terrae 70-3.</title>
        <authorList>
            <person name="Tanaka N."/>
            <person name="Shiwa Y."/>
            <person name="Fujita N."/>
            <person name="Tanasupawat S."/>
        </authorList>
    </citation>
    <scope>NUCLEOTIDE SEQUENCE [LARGE SCALE GENOMIC DNA]</scope>
    <source>
        <strain evidence="7 8">70-3</strain>
    </source>
</reference>
<sequence length="235" mass="26686">MEKEAKREKVHHVFQKIYKRYDAMNSLISFNQHKAWRRKADELVAARPGDRIIDVCCGTGDWTMSLAEKVGATGRVVGLDFSDNMLKIAKMKQDANQFEHVQLVNGDAMDLPYEDASFDRATIGFGLRNVPDYLTVLKEINRVLRPGGTLVCLETSQTKIPVYRQLYFIYFRFMMPMLGKLFAGSYEEYAWLNESASKFPDQKTLSKLFEQAGFADISVHSLMGGIAAIHRGIKA</sequence>
<feature type="binding site" evidence="6">
    <location>
        <position position="80"/>
    </location>
    <ligand>
        <name>S-adenosyl-L-methionine</name>
        <dbReference type="ChEBI" id="CHEBI:59789"/>
    </ligand>
</feature>
<dbReference type="NCBIfam" id="TIGR01934">
    <property type="entry name" value="MenG_MenH_UbiE"/>
    <property type="match status" value="1"/>
</dbReference>
<comment type="pathway">
    <text evidence="6">Quinol/quinone metabolism; menaquinone biosynthesis; menaquinol from 1,4-dihydroxy-2-naphthoate: step 2/2.</text>
</comment>
<dbReference type="CDD" id="cd02440">
    <property type="entry name" value="AdoMet_MTases"/>
    <property type="match status" value="1"/>
</dbReference>
<comment type="similarity">
    <text evidence="6">Belongs to the class I-like SAM-binding methyltransferase superfamily. MenG/UbiE family.</text>
</comment>
<dbReference type="InterPro" id="IPR004033">
    <property type="entry name" value="UbiE/COQ5_MeTrFase"/>
</dbReference>
<keyword evidence="1 6" id="KW-0474">Menaquinone biosynthesis</keyword>
<name>A0A5K7WW94_9BACL</name>
<dbReference type="GO" id="GO:0043770">
    <property type="term" value="F:demethylmenaquinone methyltransferase activity"/>
    <property type="evidence" value="ECO:0007669"/>
    <property type="project" value="UniProtKB-UniRule"/>
</dbReference>
<dbReference type="UniPathway" id="UPA00079">
    <property type="reaction ID" value="UER00169"/>
</dbReference>
<dbReference type="Pfam" id="PF01209">
    <property type="entry name" value="Ubie_methyltran"/>
    <property type="match status" value="1"/>
</dbReference>
<dbReference type="PROSITE" id="PS51608">
    <property type="entry name" value="SAM_MT_UBIE"/>
    <property type="match status" value="1"/>
</dbReference>
<comment type="caution">
    <text evidence="6">Lacks conserved residue(s) required for the propagation of feature annotation.</text>
</comment>
<keyword evidence="4 6" id="KW-0949">S-adenosyl-L-methionine</keyword>
<evidence type="ECO:0000256" key="4">
    <source>
        <dbReference type="ARBA" id="ARBA00022691"/>
    </source>
</evidence>
<dbReference type="PANTHER" id="PTHR43591">
    <property type="entry name" value="METHYLTRANSFERASE"/>
    <property type="match status" value="1"/>
</dbReference>
<evidence type="ECO:0000256" key="6">
    <source>
        <dbReference type="HAMAP-Rule" id="MF_01813"/>
    </source>
</evidence>
<keyword evidence="2 6" id="KW-0489">Methyltransferase</keyword>
<protein>
    <recommendedName>
        <fullName evidence="6">Demethylmenaquinone methyltransferase</fullName>
        <ecNumber evidence="6">2.1.1.163</ecNumber>
    </recommendedName>
</protein>
<dbReference type="AlphaFoldDB" id="A0A5K7WW94"/>
<gene>
    <name evidence="6 7" type="primary">menG</name>
    <name evidence="7" type="ORF">St703_16460</name>
</gene>
<dbReference type="GO" id="GO:0009234">
    <property type="term" value="P:menaquinone biosynthetic process"/>
    <property type="evidence" value="ECO:0007669"/>
    <property type="project" value="UniProtKB-UniRule"/>
</dbReference>
<evidence type="ECO:0000256" key="2">
    <source>
        <dbReference type="ARBA" id="ARBA00022603"/>
    </source>
</evidence>
<evidence type="ECO:0000313" key="8">
    <source>
        <dbReference type="Proteomes" id="UP000326951"/>
    </source>
</evidence>
<dbReference type="FunFam" id="3.40.50.150:FF:000086">
    <property type="entry name" value="Demethylmenaquinone methyltransferase"/>
    <property type="match status" value="1"/>
</dbReference>
<dbReference type="GO" id="GO:0032259">
    <property type="term" value="P:methylation"/>
    <property type="evidence" value="ECO:0007669"/>
    <property type="project" value="UniProtKB-KW"/>
</dbReference>
<dbReference type="PROSITE" id="PS01184">
    <property type="entry name" value="UBIE_2"/>
    <property type="match status" value="1"/>
</dbReference>
<dbReference type="InterPro" id="IPR023576">
    <property type="entry name" value="UbiE/COQ5_MeTrFase_CS"/>
</dbReference>
<dbReference type="SUPFAM" id="SSF53335">
    <property type="entry name" value="S-adenosyl-L-methionine-dependent methyltransferases"/>
    <property type="match status" value="1"/>
</dbReference>
<dbReference type="Gene3D" id="3.40.50.150">
    <property type="entry name" value="Vaccinia Virus protein VP39"/>
    <property type="match status" value="1"/>
</dbReference>
<dbReference type="NCBIfam" id="NF001243">
    <property type="entry name" value="PRK00216.1-4"/>
    <property type="match status" value="1"/>
</dbReference>